<keyword evidence="3" id="KW-1185">Reference proteome</keyword>
<dbReference type="NCBIfam" id="TIGR03833">
    <property type="entry name" value="YwbE family protein"/>
    <property type="match status" value="1"/>
</dbReference>
<feature type="region of interest" description="Disordered" evidence="1">
    <location>
        <begin position="68"/>
        <end position="172"/>
    </location>
</feature>
<dbReference type="PANTHER" id="PTHR40069:SF1">
    <property type="entry name" value="YWBE PROTEIN"/>
    <property type="match status" value="1"/>
</dbReference>
<dbReference type="InterPro" id="IPR019240">
    <property type="entry name" value="DUF2196"/>
</dbReference>
<reference evidence="2" key="1">
    <citation type="submission" date="2022-07" db="EMBL/GenBank/DDBJ databases">
        <title>Fungi with potential for degradation of polypropylene.</title>
        <authorList>
            <person name="Gostincar C."/>
        </authorList>
    </citation>
    <scope>NUCLEOTIDE SEQUENCE</scope>
    <source>
        <strain evidence="2">EXF-13287</strain>
    </source>
</reference>
<organism evidence="2 3">
    <name type="scientific">Coniochaeta hoffmannii</name>
    <dbReference type="NCBI Taxonomy" id="91930"/>
    <lineage>
        <taxon>Eukaryota</taxon>
        <taxon>Fungi</taxon>
        <taxon>Dikarya</taxon>
        <taxon>Ascomycota</taxon>
        <taxon>Pezizomycotina</taxon>
        <taxon>Sordariomycetes</taxon>
        <taxon>Sordariomycetidae</taxon>
        <taxon>Coniochaetales</taxon>
        <taxon>Coniochaetaceae</taxon>
        <taxon>Coniochaeta</taxon>
    </lineage>
</organism>
<evidence type="ECO:0000313" key="3">
    <source>
        <dbReference type="Proteomes" id="UP001174691"/>
    </source>
</evidence>
<evidence type="ECO:0000313" key="2">
    <source>
        <dbReference type="EMBL" id="KAJ9150966.1"/>
    </source>
</evidence>
<accession>A0AA38RME3</accession>
<comment type="caution">
    <text evidence="2">The sequence shown here is derived from an EMBL/GenBank/DDBJ whole genome shotgun (WGS) entry which is preliminary data.</text>
</comment>
<evidence type="ECO:0000256" key="1">
    <source>
        <dbReference type="SAM" id="MobiDB-lite"/>
    </source>
</evidence>
<feature type="compositionally biased region" description="Gly residues" evidence="1">
    <location>
        <begin position="140"/>
        <end position="162"/>
    </location>
</feature>
<sequence>MTRHHNAVPTVREVIPGAGVNIVLKQDQPTGRTVSGVVRDVLTRGNHPRGIKVRLADGRVGRVQSIASGEAGGHGGAGEAARHSAASVPVWGSDEGQAFRPRRDRDRRTEEDGVGVPSQQIGLDAYIRPAKQRGKRKGNASGGSGVEGGSVEQGGSDGGGARQAGTARCPVCDDFEGDEAAVAHHVAGHFDA</sequence>
<evidence type="ECO:0008006" key="4">
    <source>
        <dbReference type="Google" id="ProtNLM"/>
    </source>
</evidence>
<feature type="compositionally biased region" description="Basic and acidic residues" evidence="1">
    <location>
        <begin position="101"/>
        <end position="111"/>
    </location>
</feature>
<dbReference type="PANTHER" id="PTHR40069">
    <property type="entry name" value="YWBE PROTEIN"/>
    <property type="match status" value="1"/>
</dbReference>
<dbReference type="EMBL" id="JANBVN010000068">
    <property type="protein sequence ID" value="KAJ9150966.1"/>
    <property type="molecule type" value="Genomic_DNA"/>
</dbReference>
<protein>
    <recommendedName>
        <fullName evidence="4">YwbE family protein</fullName>
    </recommendedName>
</protein>
<name>A0AA38RME3_9PEZI</name>
<gene>
    <name evidence="2" type="ORF">NKR19_g5136</name>
</gene>
<dbReference type="Pfam" id="PF09962">
    <property type="entry name" value="DUF2196"/>
    <property type="match status" value="1"/>
</dbReference>
<dbReference type="Proteomes" id="UP001174691">
    <property type="component" value="Unassembled WGS sequence"/>
</dbReference>
<proteinExistence type="predicted"/>
<dbReference type="AlphaFoldDB" id="A0AA38RME3"/>